<keyword evidence="6" id="KW-0016">Alginate biosynthesis</keyword>
<dbReference type="GO" id="GO:0042597">
    <property type="term" value="C:periplasmic space"/>
    <property type="evidence" value="ECO:0007669"/>
    <property type="project" value="UniProtKB-SubCell"/>
</dbReference>
<comment type="pathway">
    <text evidence="2">Glycan biosynthesis; alginate biosynthesis.</text>
</comment>
<name>A0A6N9TK25_9ALTE</name>
<dbReference type="InterPro" id="IPR031811">
    <property type="entry name" value="ALGX/ALGJ_SGNH-like"/>
</dbReference>
<dbReference type="UniPathway" id="UPA00286"/>
<protein>
    <recommendedName>
        <fullName evidence="7">AlgX/AlgJ SGNH hydrolase-like domain-containing protein</fullName>
    </recommendedName>
</protein>
<reference evidence="8 9" key="1">
    <citation type="submission" date="2020-01" db="EMBL/GenBank/DDBJ databases">
        <title>Genomes of bacteria type strains.</title>
        <authorList>
            <person name="Chen J."/>
            <person name="Zhu S."/>
            <person name="Yang J."/>
        </authorList>
    </citation>
    <scope>NUCLEOTIDE SEQUENCE [LARGE SCALE GENOMIC DNA]</scope>
    <source>
        <strain evidence="8 9">LMG 24078</strain>
    </source>
</reference>
<keyword evidence="4" id="KW-0732">Signal</keyword>
<dbReference type="GO" id="GO:0042121">
    <property type="term" value="P:alginic acid biosynthetic process"/>
    <property type="evidence" value="ECO:0007669"/>
    <property type="project" value="UniProtKB-UniPathway"/>
</dbReference>
<dbReference type="Proteomes" id="UP000471381">
    <property type="component" value="Unassembled WGS sequence"/>
</dbReference>
<dbReference type="AlphaFoldDB" id="A0A6N9TK25"/>
<dbReference type="Pfam" id="PF16822">
    <property type="entry name" value="ALGX"/>
    <property type="match status" value="1"/>
</dbReference>
<dbReference type="GO" id="GO:0016740">
    <property type="term" value="F:transferase activity"/>
    <property type="evidence" value="ECO:0007669"/>
    <property type="project" value="UniProtKB-KW"/>
</dbReference>
<dbReference type="RefSeq" id="WP_163106908.1">
    <property type="nucleotide sequence ID" value="NZ_JAAAWO010000008.1"/>
</dbReference>
<proteinExistence type="predicted"/>
<evidence type="ECO:0000256" key="4">
    <source>
        <dbReference type="ARBA" id="ARBA00022729"/>
    </source>
</evidence>
<evidence type="ECO:0000256" key="5">
    <source>
        <dbReference type="ARBA" id="ARBA00022764"/>
    </source>
</evidence>
<feature type="domain" description="AlgX/AlgJ SGNH hydrolase-like" evidence="7">
    <location>
        <begin position="132"/>
        <end position="289"/>
    </location>
</feature>
<gene>
    <name evidence="8" type="ORF">GTQ48_12020</name>
</gene>
<evidence type="ECO:0000256" key="6">
    <source>
        <dbReference type="ARBA" id="ARBA00022841"/>
    </source>
</evidence>
<evidence type="ECO:0000256" key="2">
    <source>
        <dbReference type="ARBA" id="ARBA00005182"/>
    </source>
</evidence>
<sequence length="439" mass="49914">MAVYSIITQRVESTTSKAPRWHLDYPCNGQSIDGGELISEGLLFQGWLLNGEASPTSLVIVNGDEVKKIPLNRARPDVISKVLNQAPENHDLLSCGFSERIKLKHSEFTLGIVENGTFTEIISGSVEGKFQILEGKGGWLFLDNDTNKSIEQYTGKLKLSRAAQAEWKEYLELLNTFSFSAQIPVCLLVAPSKEMVYEEYYPYNFSKKAPIEKLKELVPETLNFILPIEELRNLDDRSFRVCDTHWTLHGARFAAQLVTSKLMSRNIDELNVFEGDVYQNREVSGDLGSKLFPPQRHEEDRLTNFNYRHCVVFDNNVDNFGRIIVMYHKHAVFKETLLIFGSSSSYTMFHYLCRLYSSVVFVHSAGNIDHKIIEVVKPNYICAQTNARFVVKAPKYNDSVNNYIAQKKENGSLGGAFIAEKLPDECVSYVDYFKQILVL</sequence>
<comment type="caution">
    <text evidence="8">The sequence shown here is derived from an EMBL/GenBank/DDBJ whole genome shotgun (WGS) entry which is preliminary data.</text>
</comment>
<comment type="subcellular location">
    <subcellularLocation>
        <location evidence="1">Periplasm</location>
    </subcellularLocation>
</comment>
<evidence type="ECO:0000313" key="9">
    <source>
        <dbReference type="Proteomes" id="UP000471381"/>
    </source>
</evidence>
<evidence type="ECO:0000259" key="7">
    <source>
        <dbReference type="Pfam" id="PF16822"/>
    </source>
</evidence>
<accession>A0A6N9TK25</accession>
<keyword evidence="3" id="KW-0808">Transferase</keyword>
<dbReference type="EMBL" id="JAAAWO010000008">
    <property type="protein sequence ID" value="NDW16246.1"/>
    <property type="molecule type" value="Genomic_DNA"/>
</dbReference>
<evidence type="ECO:0000256" key="3">
    <source>
        <dbReference type="ARBA" id="ARBA00022679"/>
    </source>
</evidence>
<keyword evidence="5" id="KW-0574">Periplasm</keyword>
<organism evidence="8 9">
    <name type="scientific">Alteromonas genovensis</name>
    <dbReference type="NCBI Taxonomy" id="471225"/>
    <lineage>
        <taxon>Bacteria</taxon>
        <taxon>Pseudomonadati</taxon>
        <taxon>Pseudomonadota</taxon>
        <taxon>Gammaproteobacteria</taxon>
        <taxon>Alteromonadales</taxon>
        <taxon>Alteromonadaceae</taxon>
        <taxon>Alteromonas/Salinimonas group</taxon>
        <taxon>Alteromonas</taxon>
    </lineage>
</organism>
<evidence type="ECO:0000256" key="1">
    <source>
        <dbReference type="ARBA" id="ARBA00004418"/>
    </source>
</evidence>
<evidence type="ECO:0000313" key="8">
    <source>
        <dbReference type="EMBL" id="NDW16246.1"/>
    </source>
</evidence>
<keyword evidence="9" id="KW-1185">Reference proteome</keyword>